<dbReference type="InterPro" id="IPR036612">
    <property type="entry name" value="KH_dom_type_1_sf"/>
</dbReference>
<dbReference type="OMA" id="SEMLPHS"/>
<name>G0MYL7_CAEBE</name>
<dbReference type="FunCoup" id="G0MYL7">
    <property type="interactions" value="169"/>
</dbReference>
<accession>G0MYL7</accession>
<dbReference type="eggNOG" id="KOG2190">
    <property type="taxonomic scope" value="Eukaryota"/>
</dbReference>
<evidence type="ECO:0000256" key="2">
    <source>
        <dbReference type="PROSITE-ProRule" id="PRU00117"/>
    </source>
</evidence>
<dbReference type="HOGENOM" id="CLU_052084_0_0_1"/>
<dbReference type="SMART" id="SM00322">
    <property type="entry name" value="KH"/>
    <property type="match status" value="2"/>
</dbReference>
<evidence type="ECO:0000259" key="4">
    <source>
        <dbReference type="SMART" id="SM00322"/>
    </source>
</evidence>
<feature type="domain" description="K Homology" evidence="4">
    <location>
        <begin position="74"/>
        <end position="142"/>
    </location>
</feature>
<dbReference type="CDD" id="cd02396">
    <property type="entry name" value="KH-I_PCBP_rpt2"/>
    <property type="match status" value="1"/>
</dbReference>
<organism evidence="6">
    <name type="scientific">Caenorhabditis brenneri</name>
    <name type="common">Nematode worm</name>
    <dbReference type="NCBI Taxonomy" id="135651"/>
    <lineage>
        <taxon>Eukaryota</taxon>
        <taxon>Metazoa</taxon>
        <taxon>Ecdysozoa</taxon>
        <taxon>Nematoda</taxon>
        <taxon>Chromadorea</taxon>
        <taxon>Rhabditida</taxon>
        <taxon>Rhabditina</taxon>
        <taxon>Rhabditomorpha</taxon>
        <taxon>Rhabditoidea</taxon>
        <taxon>Rhabditidae</taxon>
        <taxon>Peloderinae</taxon>
        <taxon>Caenorhabditis</taxon>
    </lineage>
</organism>
<keyword evidence="6" id="KW-1185">Reference proteome</keyword>
<feature type="region of interest" description="Disordered" evidence="3">
    <location>
        <begin position="403"/>
        <end position="438"/>
    </location>
</feature>
<reference evidence="6" key="1">
    <citation type="submission" date="2011-07" db="EMBL/GenBank/DDBJ databases">
        <authorList>
            <consortium name="Caenorhabditis brenneri Sequencing and Analysis Consortium"/>
            <person name="Wilson R.K."/>
        </authorList>
    </citation>
    <scope>NUCLEOTIDE SEQUENCE [LARGE SCALE GENOMIC DNA]</scope>
    <source>
        <strain evidence="6">PB2801</strain>
    </source>
</reference>
<keyword evidence="1" id="KW-0677">Repeat</keyword>
<protein>
    <submittedName>
        <fullName evidence="5">CBN-PES-4 protein</fullName>
    </submittedName>
</protein>
<evidence type="ECO:0000256" key="3">
    <source>
        <dbReference type="SAM" id="MobiDB-lite"/>
    </source>
</evidence>
<evidence type="ECO:0000313" key="6">
    <source>
        <dbReference type="Proteomes" id="UP000008068"/>
    </source>
</evidence>
<dbReference type="OrthoDB" id="442947at2759"/>
<dbReference type="AlphaFoldDB" id="G0MYL7"/>
<dbReference type="PANTHER" id="PTHR10288">
    <property type="entry name" value="KH DOMAIN CONTAINING RNA BINDING PROTEIN"/>
    <property type="match status" value="1"/>
</dbReference>
<evidence type="ECO:0000256" key="1">
    <source>
        <dbReference type="ARBA" id="ARBA00022737"/>
    </source>
</evidence>
<feature type="region of interest" description="Disordered" evidence="3">
    <location>
        <begin position="38"/>
        <end position="69"/>
    </location>
</feature>
<feature type="compositionally biased region" description="Low complexity" evidence="3">
    <location>
        <begin position="412"/>
        <end position="438"/>
    </location>
</feature>
<dbReference type="SUPFAM" id="SSF54791">
    <property type="entry name" value="Eukaryotic type KH-domain (KH-domain type I)"/>
    <property type="match status" value="2"/>
</dbReference>
<sequence length="438" mass="45598">MDPAMYPGASAATYLSYPQQTNTDYLGVYTAQTATTTRNANGSSASSTIGHGDHLGDPSSSSSPRENSPSTASLVLTIRLLMQGKEVGSIIGKKGDQIKKIREESGAKINISDGSCPERIVTITGTLGVIGKAFNMVCNKFEEDMLLLPNSVPKPPITMRVIVPATQCGSLIGKGGSKIKDIREATGASIQVASEMLPHSTERAVTLSGTADAINLCMTQVCQILLEAPPKGSTITYRPKPTFNPLAIATSAATIAAQQQQAQAQQQLAAAALMGGSQGVQVQQQLVTNALIQQHQLAVQQELARAALLNQQFMIPGQNIQAAQQASNAQEVFLGQHGLIYTANGAQLGTQGADQKAMEAGAAAAAAAQWQGYDMAAVQQQQQQQQLLNQYALNQSMLIGAPFMKGGPTPPGTTSAKGTSSGSSGASGATASARFHPY</sequence>
<feature type="domain" description="K Homology" evidence="4">
    <location>
        <begin position="155"/>
        <end position="226"/>
    </location>
</feature>
<feature type="compositionally biased region" description="Polar residues" evidence="3">
    <location>
        <begin position="38"/>
        <end position="49"/>
    </location>
</feature>
<dbReference type="CDD" id="cd22438">
    <property type="entry name" value="KH-I_PCBP_rpt1"/>
    <property type="match status" value="1"/>
</dbReference>
<proteinExistence type="predicted"/>
<dbReference type="GO" id="GO:0003723">
    <property type="term" value="F:RNA binding"/>
    <property type="evidence" value="ECO:0007669"/>
    <property type="project" value="UniProtKB-UniRule"/>
</dbReference>
<dbReference type="Proteomes" id="UP000008068">
    <property type="component" value="Unassembled WGS sequence"/>
</dbReference>
<dbReference type="InParanoid" id="G0MYL7"/>
<gene>
    <name evidence="5" type="primary">Cbn-pes-4</name>
    <name evidence="5" type="ORF">CAEBREN_14493</name>
</gene>
<dbReference type="InterPro" id="IPR004088">
    <property type="entry name" value="KH_dom_type_1"/>
</dbReference>
<dbReference type="InterPro" id="IPR004087">
    <property type="entry name" value="KH_dom"/>
</dbReference>
<keyword evidence="2" id="KW-0694">RNA-binding</keyword>
<evidence type="ECO:0000313" key="5">
    <source>
        <dbReference type="EMBL" id="EGT47839.1"/>
    </source>
</evidence>
<dbReference type="PROSITE" id="PS50084">
    <property type="entry name" value="KH_TYPE_1"/>
    <property type="match status" value="2"/>
</dbReference>
<feature type="compositionally biased region" description="Low complexity" evidence="3">
    <location>
        <begin position="58"/>
        <end position="69"/>
    </location>
</feature>
<dbReference type="Gene3D" id="3.30.1370.10">
    <property type="entry name" value="K Homology domain, type 1"/>
    <property type="match status" value="2"/>
</dbReference>
<dbReference type="EMBL" id="GL379821">
    <property type="protein sequence ID" value="EGT47839.1"/>
    <property type="molecule type" value="Genomic_DNA"/>
</dbReference>
<dbReference type="STRING" id="135651.G0MYL7"/>
<dbReference type="Pfam" id="PF00013">
    <property type="entry name" value="KH_1"/>
    <property type="match status" value="2"/>
</dbReference>